<keyword evidence="6" id="KW-1133">Transmembrane helix</keyword>
<evidence type="ECO:0000256" key="3">
    <source>
        <dbReference type="ARBA" id="ARBA00022676"/>
    </source>
</evidence>
<dbReference type="EMBL" id="JAYWIO010000002">
    <property type="protein sequence ID" value="KAK7281760.1"/>
    <property type="molecule type" value="Genomic_DNA"/>
</dbReference>
<keyword evidence="6" id="KW-0472">Membrane</keyword>
<evidence type="ECO:0000256" key="2">
    <source>
        <dbReference type="ARBA" id="ARBA00010271"/>
    </source>
</evidence>
<dbReference type="InterPro" id="IPR040911">
    <property type="entry name" value="Exostosin_GT47"/>
</dbReference>
<keyword evidence="9" id="KW-1185">Reference proteome</keyword>
<dbReference type="PANTHER" id="PTHR11062:SF249">
    <property type="entry name" value="OS08G0438600 PROTEIN"/>
    <property type="match status" value="1"/>
</dbReference>
<comment type="subcellular location">
    <subcellularLocation>
        <location evidence="1">Golgi apparatus membrane</location>
        <topology evidence="1">Single-pass type II membrane protein</topology>
    </subcellularLocation>
</comment>
<keyword evidence="6" id="KW-0812">Transmembrane</keyword>
<organism evidence="8 9">
    <name type="scientific">Crotalaria pallida</name>
    <name type="common">Smooth rattlebox</name>
    <name type="synonym">Crotalaria striata</name>
    <dbReference type="NCBI Taxonomy" id="3830"/>
    <lineage>
        <taxon>Eukaryota</taxon>
        <taxon>Viridiplantae</taxon>
        <taxon>Streptophyta</taxon>
        <taxon>Embryophyta</taxon>
        <taxon>Tracheophyta</taxon>
        <taxon>Spermatophyta</taxon>
        <taxon>Magnoliopsida</taxon>
        <taxon>eudicotyledons</taxon>
        <taxon>Gunneridae</taxon>
        <taxon>Pentapetalae</taxon>
        <taxon>rosids</taxon>
        <taxon>fabids</taxon>
        <taxon>Fabales</taxon>
        <taxon>Fabaceae</taxon>
        <taxon>Papilionoideae</taxon>
        <taxon>50 kb inversion clade</taxon>
        <taxon>genistoids sensu lato</taxon>
        <taxon>core genistoids</taxon>
        <taxon>Crotalarieae</taxon>
        <taxon>Crotalaria</taxon>
    </lineage>
</organism>
<accession>A0AAN9FYK8</accession>
<feature type="transmembrane region" description="Helical" evidence="6">
    <location>
        <begin position="12"/>
        <end position="33"/>
    </location>
</feature>
<keyword evidence="3" id="KW-0328">Glycosyltransferase</keyword>
<sequence>MSEKGMVPSRFIYCVMLISVFLLVLSSLFLLQYSSHSLIPRSVLELILVHNGSLYFMPNFKREQIVLPPNPYENSKIQSQKPQEADCQVSNSSQETSYVGQQMNIASDQIWAPLRVFMYDLPSEFHFGLLGWKGSVNQTWPEVDNPKLIPHYPGGLNLQHSIEYWLTLDLLSSNTAKVGQSRTAIRVKNSSQADVIFVPFFSSLSYNRHSKLNEGEKVSVNKMLQDRLVQFLMGEKEWQRSGGKDHLIVAHHPNSLLDARKKLGSAILVLADFGRYPVELANIKKDIIAPYRHLLRTIPGAKSASYEERSTLVYFQGAIYRKDGGAIRQELYYLLKDEKDVHFAFGSIGGNGVNQASQGMALSKFCLNIAGDTPSSNRLFDAIVSHCVPVIISDEIELPFEDVLDYSDFSLFVRASDAVKKGYLLNLLRSTKQAEWTKMWERLKEITHHFEYQYPSQPGDAVNMIWQQVARKISSVQFNLHKKNRYRRSHLLDKTH</sequence>
<reference evidence="8 9" key="1">
    <citation type="submission" date="2024-01" db="EMBL/GenBank/DDBJ databases">
        <title>The genomes of 5 underutilized Papilionoideae crops provide insights into root nodulation and disease resistanc.</title>
        <authorList>
            <person name="Yuan L."/>
        </authorList>
    </citation>
    <scope>NUCLEOTIDE SEQUENCE [LARGE SCALE GENOMIC DNA]</scope>
    <source>
        <strain evidence="8">ZHUSHIDOU_FW_LH</strain>
        <tissue evidence="8">Leaf</tissue>
    </source>
</reference>
<keyword evidence="4" id="KW-0735">Signal-anchor</keyword>
<keyword evidence="3" id="KW-0808">Transferase</keyword>
<evidence type="ECO:0000259" key="7">
    <source>
        <dbReference type="Pfam" id="PF03016"/>
    </source>
</evidence>
<protein>
    <recommendedName>
        <fullName evidence="7">Exostosin GT47 domain-containing protein</fullName>
    </recommendedName>
</protein>
<dbReference type="Pfam" id="PF03016">
    <property type="entry name" value="Exostosin_GT47"/>
    <property type="match status" value="1"/>
</dbReference>
<evidence type="ECO:0000313" key="8">
    <source>
        <dbReference type="EMBL" id="KAK7281760.1"/>
    </source>
</evidence>
<dbReference type="PANTHER" id="PTHR11062">
    <property type="entry name" value="EXOSTOSIN HEPARAN SULFATE GLYCOSYLTRANSFERASE -RELATED"/>
    <property type="match status" value="1"/>
</dbReference>
<dbReference type="GO" id="GO:0000139">
    <property type="term" value="C:Golgi membrane"/>
    <property type="evidence" value="ECO:0007669"/>
    <property type="project" value="UniProtKB-SubCell"/>
</dbReference>
<evidence type="ECO:0000256" key="5">
    <source>
        <dbReference type="ARBA" id="ARBA00023034"/>
    </source>
</evidence>
<name>A0AAN9FYK8_CROPI</name>
<dbReference type="Proteomes" id="UP001372338">
    <property type="component" value="Unassembled WGS sequence"/>
</dbReference>
<keyword evidence="5" id="KW-0333">Golgi apparatus</keyword>
<proteinExistence type="inferred from homology"/>
<evidence type="ECO:0000256" key="1">
    <source>
        <dbReference type="ARBA" id="ARBA00004323"/>
    </source>
</evidence>
<dbReference type="InterPro" id="IPR004263">
    <property type="entry name" value="Exostosin"/>
</dbReference>
<evidence type="ECO:0000256" key="6">
    <source>
        <dbReference type="SAM" id="Phobius"/>
    </source>
</evidence>
<comment type="caution">
    <text evidence="8">The sequence shown here is derived from an EMBL/GenBank/DDBJ whole genome shotgun (WGS) entry which is preliminary data.</text>
</comment>
<evidence type="ECO:0000313" key="9">
    <source>
        <dbReference type="Proteomes" id="UP001372338"/>
    </source>
</evidence>
<evidence type="ECO:0000256" key="4">
    <source>
        <dbReference type="ARBA" id="ARBA00022968"/>
    </source>
</evidence>
<dbReference type="AlphaFoldDB" id="A0AAN9FYK8"/>
<gene>
    <name evidence="8" type="ORF">RIF29_10016</name>
</gene>
<dbReference type="GO" id="GO:0016757">
    <property type="term" value="F:glycosyltransferase activity"/>
    <property type="evidence" value="ECO:0007669"/>
    <property type="project" value="UniProtKB-KW"/>
</dbReference>
<feature type="domain" description="Exostosin GT47" evidence="7">
    <location>
        <begin position="111"/>
        <end position="426"/>
    </location>
</feature>
<comment type="similarity">
    <text evidence="2">Belongs to the glycosyltransferase 47 family.</text>
</comment>